<dbReference type="Proteomes" id="UP000551353">
    <property type="component" value="Unassembled WGS sequence"/>
</dbReference>
<evidence type="ECO:0000313" key="2">
    <source>
        <dbReference type="EMBL" id="MBB4229378.1"/>
    </source>
</evidence>
<keyword evidence="3" id="KW-1185">Reference proteome</keyword>
<name>A0ABR6INB0_9HYPH</name>
<dbReference type="RefSeq" id="WP_022716051.1">
    <property type="nucleotide sequence ID" value="NZ_JACIFX010000004.1"/>
</dbReference>
<accession>A0ABR6INB0</accession>
<evidence type="ECO:0000256" key="1">
    <source>
        <dbReference type="SAM" id="MobiDB-lite"/>
    </source>
</evidence>
<proteinExistence type="predicted"/>
<dbReference type="EMBL" id="JACIFX010000004">
    <property type="protein sequence ID" value="MBB4229378.1"/>
    <property type="molecule type" value="Genomic_DNA"/>
</dbReference>
<gene>
    <name evidence="2" type="ORF">GGD56_003229</name>
</gene>
<sequence>MLGFSDGIHPTPSHKMASMMWIGLEIAKTELRGLSRSASEAPSSHFLSQRKVGNSGDKQPLEQERASAPHRLFGILSLLISSWRFRVVEFC</sequence>
<reference evidence="2 3" key="1">
    <citation type="submission" date="2020-08" db="EMBL/GenBank/DDBJ databases">
        <title>Genomic Encyclopedia of Type Strains, Phase IV (KMG-V): Genome sequencing to study the core and pangenomes of soil and plant-associated prokaryotes.</title>
        <authorList>
            <person name="Whitman W."/>
        </authorList>
    </citation>
    <scope>NUCLEOTIDE SEQUENCE [LARGE SCALE GENOMIC DNA]</scope>
    <source>
        <strain evidence="2 3">SEMIA 4087</strain>
    </source>
</reference>
<protein>
    <submittedName>
        <fullName evidence="2">Uncharacterized protein</fullName>
    </submittedName>
</protein>
<feature type="compositionally biased region" description="Polar residues" evidence="1">
    <location>
        <begin position="36"/>
        <end position="47"/>
    </location>
</feature>
<organism evidence="2 3">
    <name type="scientific">Rhizobium mongolense</name>
    <dbReference type="NCBI Taxonomy" id="57676"/>
    <lineage>
        <taxon>Bacteria</taxon>
        <taxon>Pseudomonadati</taxon>
        <taxon>Pseudomonadota</taxon>
        <taxon>Alphaproteobacteria</taxon>
        <taxon>Hyphomicrobiales</taxon>
        <taxon>Rhizobiaceae</taxon>
        <taxon>Rhizobium/Agrobacterium group</taxon>
        <taxon>Rhizobium</taxon>
    </lineage>
</organism>
<evidence type="ECO:0000313" key="3">
    <source>
        <dbReference type="Proteomes" id="UP000551353"/>
    </source>
</evidence>
<comment type="caution">
    <text evidence="2">The sequence shown here is derived from an EMBL/GenBank/DDBJ whole genome shotgun (WGS) entry which is preliminary data.</text>
</comment>
<feature type="region of interest" description="Disordered" evidence="1">
    <location>
        <begin position="35"/>
        <end position="65"/>
    </location>
</feature>